<dbReference type="KEGG" id="micc:AUP74_00711"/>
<protein>
    <recommendedName>
        <fullName evidence="2">DUF4124 domain-containing protein</fullName>
    </recommendedName>
</protein>
<dbReference type="RefSeq" id="WP_069946346.1">
    <property type="nucleotide sequence ID" value="NZ_CP014143.1"/>
</dbReference>
<accession>A0A1C9W4Y2</accession>
<organism evidence="3 4">
    <name type="scientific">Microbulbifer aggregans</name>
    <dbReference type="NCBI Taxonomy" id="1769779"/>
    <lineage>
        <taxon>Bacteria</taxon>
        <taxon>Pseudomonadati</taxon>
        <taxon>Pseudomonadota</taxon>
        <taxon>Gammaproteobacteria</taxon>
        <taxon>Cellvibrionales</taxon>
        <taxon>Microbulbiferaceae</taxon>
        <taxon>Microbulbifer</taxon>
    </lineage>
</organism>
<evidence type="ECO:0000256" key="1">
    <source>
        <dbReference type="SAM" id="MobiDB-lite"/>
    </source>
</evidence>
<dbReference type="Pfam" id="PF13511">
    <property type="entry name" value="DUF4124"/>
    <property type="match status" value="1"/>
</dbReference>
<keyword evidence="4" id="KW-1185">Reference proteome</keyword>
<dbReference type="STRING" id="1769779.AUP74_00711"/>
<feature type="compositionally biased region" description="Low complexity" evidence="1">
    <location>
        <begin position="80"/>
        <end position="94"/>
    </location>
</feature>
<evidence type="ECO:0000313" key="3">
    <source>
        <dbReference type="EMBL" id="AOS96180.1"/>
    </source>
</evidence>
<gene>
    <name evidence="3" type="ORF">AUP74_00711</name>
</gene>
<dbReference type="PATRIC" id="fig|1769779.3.peg.728"/>
<name>A0A1C9W4Y2_9GAMM</name>
<dbReference type="EMBL" id="CP014143">
    <property type="protein sequence ID" value="AOS96180.1"/>
    <property type="molecule type" value="Genomic_DNA"/>
</dbReference>
<evidence type="ECO:0000313" key="4">
    <source>
        <dbReference type="Proteomes" id="UP000095672"/>
    </source>
</evidence>
<feature type="compositionally biased region" description="Polar residues" evidence="1">
    <location>
        <begin position="54"/>
        <end position="73"/>
    </location>
</feature>
<evidence type="ECO:0000259" key="2">
    <source>
        <dbReference type="Pfam" id="PF13511"/>
    </source>
</evidence>
<feature type="domain" description="DUF4124" evidence="2">
    <location>
        <begin position="9"/>
        <end position="61"/>
    </location>
</feature>
<dbReference type="AlphaFoldDB" id="A0A1C9W4Y2"/>
<dbReference type="InterPro" id="IPR025392">
    <property type="entry name" value="DUF4124"/>
</dbReference>
<proteinExistence type="predicted"/>
<sequence>MIREGLLALLLATAVMPTAAEELYRWVDENGQVHFGDRPPGSVKAEDVGEELTPINSADPTQAVTTAQRNQSVDLERQYQQRQKQQQQRQQAQRTEACRRAKRDLSILRGPVILVDEYGQQIRLSERERQQKASALEQQIRQLCG</sequence>
<dbReference type="OrthoDB" id="7068596at2"/>
<feature type="region of interest" description="Disordered" evidence="1">
    <location>
        <begin position="53"/>
        <end position="97"/>
    </location>
</feature>
<reference evidence="4" key="1">
    <citation type="submission" date="2016-01" db="EMBL/GenBank/DDBJ databases">
        <title>Complete genome sequence of Microbulbifer sp. CCB-MM1, a halophile isolated from Matang Mangrove Forest, Perak.</title>
        <authorList>
            <person name="Moh T.H."/>
            <person name="Dinesh B."/>
            <person name="Lau N.-S."/>
            <person name="Go F."/>
            <person name="Alexander Chong S.-C."/>
        </authorList>
    </citation>
    <scope>NUCLEOTIDE SEQUENCE [LARGE SCALE GENOMIC DNA]</scope>
    <source>
        <strain evidence="4">CCB-MM1</strain>
    </source>
</reference>
<dbReference type="Proteomes" id="UP000095672">
    <property type="component" value="Chromosome"/>
</dbReference>